<feature type="region of interest" description="Disordered" evidence="1">
    <location>
        <begin position="1"/>
        <end position="22"/>
    </location>
</feature>
<evidence type="ECO:0000313" key="3">
    <source>
        <dbReference type="Proteomes" id="UP001153714"/>
    </source>
</evidence>
<dbReference type="OrthoDB" id="7313318at2759"/>
<organism evidence="2 3">
    <name type="scientific">Diatraea saccharalis</name>
    <name type="common">sugarcane borer</name>
    <dbReference type="NCBI Taxonomy" id="40085"/>
    <lineage>
        <taxon>Eukaryota</taxon>
        <taxon>Metazoa</taxon>
        <taxon>Ecdysozoa</taxon>
        <taxon>Arthropoda</taxon>
        <taxon>Hexapoda</taxon>
        <taxon>Insecta</taxon>
        <taxon>Pterygota</taxon>
        <taxon>Neoptera</taxon>
        <taxon>Endopterygota</taxon>
        <taxon>Lepidoptera</taxon>
        <taxon>Glossata</taxon>
        <taxon>Ditrysia</taxon>
        <taxon>Pyraloidea</taxon>
        <taxon>Crambidae</taxon>
        <taxon>Crambinae</taxon>
        <taxon>Diatraea</taxon>
    </lineage>
</organism>
<reference evidence="2" key="2">
    <citation type="submission" date="2022-10" db="EMBL/GenBank/DDBJ databases">
        <authorList>
            <consortium name="ENA_rothamsted_submissions"/>
            <consortium name="culmorum"/>
            <person name="King R."/>
        </authorList>
    </citation>
    <scope>NUCLEOTIDE SEQUENCE</scope>
</reference>
<dbReference type="EMBL" id="OU893337">
    <property type="protein sequence ID" value="CAG9794566.1"/>
    <property type="molecule type" value="Genomic_DNA"/>
</dbReference>
<feature type="compositionally biased region" description="Basic and acidic residues" evidence="1">
    <location>
        <begin position="49"/>
        <end position="63"/>
    </location>
</feature>
<accession>A0A9N9RDH3</accession>
<proteinExistence type="predicted"/>
<sequence>MLTKRRTSKRFVLGDNDEDAASYDDETEVLPAELVQKFQMTLQTDADQGSDKEEERDTIDVNRRLLRPPQQTLQ</sequence>
<reference evidence="2" key="1">
    <citation type="submission" date="2021-12" db="EMBL/GenBank/DDBJ databases">
        <authorList>
            <person name="King R."/>
        </authorList>
    </citation>
    <scope>NUCLEOTIDE SEQUENCE</scope>
</reference>
<evidence type="ECO:0000256" key="1">
    <source>
        <dbReference type="SAM" id="MobiDB-lite"/>
    </source>
</evidence>
<keyword evidence="3" id="KW-1185">Reference proteome</keyword>
<dbReference type="Proteomes" id="UP001153714">
    <property type="component" value="Chromosome 6"/>
</dbReference>
<dbReference type="AlphaFoldDB" id="A0A9N9RDH3"/>
<evidence type="ECO:0000313" key="2">
    <source>
        <dbReference type="EMBL" id="CAG9794566.1"/>
    </source>
</evidence>
<gene>
    <name evidence="2" type="ORF">DIATSA_LOCUS11931</name>
</gene>
<name>A0A9N9RDH3_9NEOP</name>
<protein>
    <submittedName>
        <fullName evidence="2">Uncharacterized protein</fullName>
    </submittedName>
</protein>
<feature type="region of interest" description="Disordered" evidence="1">
    <location>
        <begin position="42"/>
        <end position="74"/>
    </location>
</feature>